<dbReference type="CDD" id="cd01146">
    <property type="entry name" value="FhuD"/>
    <property type="match status" value="1"/>
</dbReference>
<dbReference type="InterPro" id="IPR051313">
    <property type="entry name" value="Bact_iron-sidero_bind"/>
</dbReference>
<dbReference type="PRINTS" id="PR01715">
    <property type="entry name" value="FERRIBNDNGPP"/>
</dbReference>
<dbReference type="EMBL" id="BAABQU010000013">
    <property type="protein sequence ID" value="GAA5439843.1"/>
    <property type="molecule type" value="Genomic_DNA"/>
</dbReference>
<keyword evidence="4 5" id="KW-0732">Signal</keyword>
<dbReference type="PANTHER" id="PTHR30532">
    <property type="entry name" value="IRON III DICITRATE-BINDING PERIPLASMIC PROTEIN"/>
    <property type="match status" value="1"/>
</dbReference>
<evidence type="ECO:0000313" key="8">
    <source>
        <dbReference type="Proteomes" id="UP001423409"/>
    </source>
</evidence>
<evidence type="ECO:0000256" key="2">
    <source>
        <dbReference type="ARBA" id="ARBA00008814"/>
    </source>
</evidence>
<evidence type="ECO:0000256" key="1">
    <source>
        <dbReference type="ARBA" id="ARBA00004196"/>
    </source>
</evidence>
<evidence type="ECO:0000256" key="5">
    <source>
        <dbReference type="SAM" id="SignalP"/>
    </source>
</evidence>
<keyword evidence="8" id="KW-1185">Reference proteome</keyword>
<proteinExistence type="inferred from homology"/>
<feature type="signal peptide" evidence="5">
    <location>
        <begin position="1"/>
        <end position="25"/>
    </location>
</feature>
<name>A0ABP9UAN0_9DEIO</name>
<evidence type="ECO:0000256" key="3">
    <source>
        <dbReference type="ARBA" id="ARBA00022448"/>
    </source>
</evidence>
<dbReference type="SUPFAM" id="SSF53807">
    <property type="entry name" value="Helical backbone' metal receptor"/>
    <property type="match status" value="1"/>
</dbReference>
<dbReference type="Proteomes" id="UP001423409">
    <property type="component" value="Unassembled WGS sequence"/>
</dbReference>
<comment type="similarity">
    <text evidence="2">Belongs to the bacterial solute-binding protein 8 family.</text>
</comment>
<dbReference type="Pfam" id="PF01497">
    <property type="entry name" value="Peripla_BP_2"/>
    <property type="match status" value="1"/>
</dbReference>
<accession>A0ABP9UAN0</accession>
<feature type="domain" description="Fe/B12 periplasmic-binding" evidence="6">
    <location>
        <begin position="54"/>
        <end position="321"/>
    </location>
</feature>
<gene>
    <name evidence="7" type="primary">fpuA</name>
    <name evidence="7" type="ORF">Dcae01_01350</name>
</gene>
<dbReference type="PROSITE" id="PS50983">
    <property type="entry name" value="FE_B12_PBP"/>
    <property type="match status" value="1"/>
</dbReference>
<protein>
    <submittedName>
        <fullName evidence="7">Petrobactin-binding protein FpuA</fullName>
    </submittedName>
</protein>
<evidence type="ECO:0000256" key="4">
    <source>
        <dbReference type="ARBA" id="ARBA00022729"/>
    </source>
</evidence>
<feature type="chain" id="PRO_5046807435" evidence="5">
    <location>
        <begin position="26"/>
        <end position="321"/>
    </location>
</feature>
<dbReference type="Gene3D" id="3.40.50.1980">
    <property type="entry name" value="Nitrogenase molybdenum iron protein domain"/>
    <property type="match status" value="2"/>
</dbReference>
<evidence type="ECO:0000313" key="7">
    <source>
        <dbReference type="EMBL" id="GAA5439843.1"/>
    </source>
</evidence>
<keyword evidence="3" id="KW-0813">Transport</keyword>
<evidence type="ECO:0000259" key="6">
    <source>
        <dbReference type="PROSITE" id="PS50983"/>
    </source>
</evidence>
<dbReference type="PANTHER" id="PTHR30532:SF1">
    <property type="entry name" value="IRON(3+)-HYDROXAMATE-BINDING PROTEIN FHUD"/>
    <property type="match status" value="1"/>
</dbReference>
<sequence length="321" mass="34275">MQSVNRLPSLLAALLSAALTGAAGAQTTHTGLPCAGTTVTHAMGQTCVPKLPRRVVTLEWTHTENLLALGVQPVGAADLSGYAQWVRVPAALNASVQDVGTRQQPSLERIRALKPGLIITTRLRATQNYAGLSAIAPTIVFDPYAGGSQLAEMRATFQTTARLLGRERTAQQVLSNLDARLDRVRQDLKRGGRAGQSFVFAQAYTARGGAPTLRLFTGNSMLSELLTRVGLVNAWKAPAQPYGLSEVSLEALAGLNTTHFLYVAQQEDDVFGAPSVRPLWQALPFVKAGRAHALNERTWTFGGPLSALTLTGEISRALSSR</sequence>
<comment type="subcellular location">
    <subcellularLocation>
        <location evidence="1">Cell envelope</location>
    </subcellularLocation>
</comment>
<comment type="caution">
    <text evidence="7">The sequence shown here is derived from an EMBL/GenBank/DDBJ whole genome shotgun (WGS) entry which is preliminary data.</text>
</comment>
<organism evidence="7 8">
    <name type="scientific">Deinococcus caeni</name>
    <dbReference type="NCBI Taxonomy" id="569127"/>
    <lineage>
        <taxon>Bacteria</taxon>
        <taxon>Thermotogati</taxon>
        <taxon>Deinococcota</taxon>
        <taxon>Deinococci</taxon>
        <taxon>Deinococcales</taxon>
        <taxon>Deinococcaceae</taxon>
        <taxon>Deinococcus</taxon>
    </lineage>
</organism>
<dbReference type="InterPro" id="IPR002491">
    <property type="entry name" value="ABC_transptr_periplasmic_BD"/>
</dbReference>
<reference evidence="7 8" key="1">
    <citation type="submission" date="2024-02" db="EMBL/GenBank/DDBJ databases">
        <title>Deinococcus caeni NBRC 101312.</title>
        <authorList>
            <person name="Ichikawa N."/>
            <person name="Katano-Makiyama Y."/>
            <person name="Hidaka K."/>
        </authorList>
    </citation>
    <scope>NUCLEOTIDE SEQUENCE [LARGE SCALE GENOMIC DNA]</scope>
    <source>
        <strain evidence="7 8">NBRC 101312</strain>
    </source>
</reference>